<organism evidence="4 5">
    <name type="scientific">Symbiodinium natans</name>
    <dbReference type="NCBI Taxonomy" id="878477"/>
    <lineage>
        <taxon>Eukaryota</taxon>
        <taxon>Sar</taxon>
        <taxon>Alveolata</taxon>
        <taxon>Dinophyceae</taxon>
        <taxon>Suessiales</taxon>
        <taxon>Symbiodiniaceae</taxon>
        <taxon>Symbiodinium</taxon>
    </lineage>
</organism>
<keyword evidence="2" id="KW-0812">Transmembrane</keyword>
<evidence type="ECO:0000256" key="1">
    <source>
        <dbReference type="SAM" id="MobiDB-lite"/>
    </source>
</evidence>
<evidence type="ECO:0000313" key="5">
    <source>
        <dbReference type="Proteomes" id="UP000604046"/>
    </source>
</evidence>
<keyword evidence="2" id="KW-0472">Membrane</keyword>
<keyword evidence="3" id="KW-0732">Signal</keyword>
<sequence length="121" mass="14369">MALSLWFLLASELLVLGFRLVVADPALYLCILMYFAAFTRGLITIQERMQRREAEEAKQKEEAARQGREEAQKKALEDWEKQKQAERQRLERYEEKRRAAARAEARWTFYLKTQNWAQVAD</sequence>
<name>A0A812S5H1_9DINO</name>
<keyword evidence="2" id="KW-1133">Transmembrane helix</keyword>
<gene>
    <name evidence="4" type="primary">cmd-1</name>
    <name evidence="4" type="ORF">SNAT2548_LOCUS26139</name>
</gene>
<proteinExistence type="predicted"/>
<protein>
    <submittedName>
        <fullName evidence="4">Cmd-1 protein</fullName>
    </submittedName>
</protein>
<feature type="signal peptide" evidence="3">
    <location>
        <begin position="1"/>
        <end position="17"/>
    </location>
</feature>
<feature type="chain" id="PRO_5033046617" evidence="3">
    <location>
        <begin position="18"/>
        <end position="121"/>
    </location>
</feature>
<dbReference type="AlphaFoldDB" id="A0A812S5H1"/>
<feature type="transmembrane region" description="Helical" evidence="2">
    <location>
        <begin position="25"/>
        <end position="43"/>
    </location>
</feature>
<reference evidence="4" key="1">
    <citation type="submission" date="2021-02" db="EMBL/GenBank/DDBJ databases">
        <authorList>
            <person name="Dougan E. K."/>
            <person name="Rhodes N."/>
            <person name="Thang M."/>
            <person name="Chan C."/>
        </authorList>
    </citation>
    <scope>NUCLEOTIDE SEQUENCE</scope>
</reference>
<evidence type="ECO:0000313" key="4">
    <source>
        <dbReference type="EMBL" id="CAE7467421.1"/>
    </source>
</evidence>
<accession>A0A812S5H1</accession>
<dbReference type="EMBL" id="CAJNDS010002419">
    <property type="protein sequence ID" value="CAE7467421.1"/>
    <property type="molecule type" value="Genomic_DNA"/>
</dbReference>
<comment type="caution">
    <text evidence="4">The sequence shown here is derived from an EMBL/GenBank/DDBJ whole genome shotgun (WGS) entry which is preliminary data.</text>
</comment>
<dbReference type="Proteomes" id="UP000604046">
    <property type="component" value="Unassembled WGS sequence"/>
</dbReference>
<feature type="region of interest" description="Disordered" evidence="1">
    <location>
        <begin position="54"/>
        <end position="89"/>
    </location>
</feature>
<evidence type="ECO:0000256" key="3">
    <source>
        <dbReference type="SAM" id="SignalP"/>
    </source>
</evidence>
<evidence type="ECO:0000256" key="2">
    <source>
        <dbReference type="SAM" id="Phobius"/>
    </source>
</evidence>
<keyword evidence="5" id="KW-1185">Reference proteome</keyword>